<evidence type="ECO:0000256" key="4">
    <source>
        <dbReference type="ARBA" id="ARBA00023136"/>
    </source>
</evidence>
<feature type="transmembrane region" description="Helical" evidence="6">
    <location>
        <begin position="94"/>
        <end position="125"/>
    </location>
</feature>
<keyword evidence="2 6" id="KW-0812">Transmembrane</keyword>
<keyword evidence="9" id="KW-1185">Reference proteome</keyword>
<keyword evidence="3 6" id="KW-1133">Transmembrane helix</keyword>
<feature type="transmembrane region" description="Helical" evidence="6">
    <location>
        <begin position="170"/>
        <end position="190"/>
    </location>
</feature>
<accession>A0A9P7GEZ5</accession>
<dbReference type="GO" id="GO:0012505">
    <property type="term" value="C:endomembrane system"/>
    <property type="evidence" value="ECO:0007669"/>
    <property type="project" value="UniProtKB-SubCell"/>
</dbReference>
<dbReference type="AlphaFoldDB" id="A0A9P7GEZ5"/>
<evidence type="ECO:0000256" key="1">
    <source>
        <dbReference type="ARBA" id="ARBA00004127"/>
    </source>
</evidence>
<dbReference type="GO" id="GO:0004222">
    <property type="term" value="F:metalloendopeptidase activity"/>
    <property type="evidence" value="ECO:0007669"/>
    <property type="project" value="InterPro"/>
</dbReference>
<protein>
    <recommendedName>
        <fullName evidence="5">Endopeptidase S2P</fullName>
    </recommendedName>
</protein>
<feature type="transmembrane region" description="Helical" evidence="6">
    <location>
        <begin position="539"/>
        <end position="561"/>
    </location>
</feature>
<dbReference type="PRINTS" id="PR01000">
    <property type="entry name" value="SREBPS2PTASE"/>
</dbReference>
<evidence type="ECO:0000313" key="8">
    <source>
        <dbReference type="EMBL" id="KAG5645952.1"/>
    </source>
</evidence>
<dbReference type="GO" id="GO:0016020">
    <property type="term" value="C:membrane"/>
    <property type="evidence" value="ECO:0007669"/>
    <property type="project" value="InterPro"/>
</dbReference>
<dbReference type="PANTHER" id="PTHR13325:SF3">
    <property type="entry name" value="MEMBRANE-BOUND TRANSCRIPTION FACTOR SITE-2 PROTEASE"/>
    <property type="match status" value="1"/>
</dbReference>
<dbReference type="PANTHER" id="PTHR13325">
    <property type="entry name" value="PROTEASE M50 MEMBRANE-BOUND TRANSCRIPTION FACTOR SITE 2 PROTEASE"/>
    <property type="match status" value="1"/>
</dbReference>
<evidence type="ECO:0000256" key="5">
    <source>
        <dbReference type="ARBA" id="ARBA00032658"/>
    </source>
</evidence>
<dbReference type="GO" id="GO:1905897">
    <property type="term" value="P:regulation of response to endoplasmic reticulum stress"/>
    <property type="evidence" value="ECO:0007669"/>
    <property type="project" value="TreeGrafter"/>
</dbReference>
<evidence type="ECO:0000259" key="7">
    <source>
        <dbReference type="Pfam" id="PF02163"/>
    </source>
</evidence>
<dbReference type="Proteomes" id="UP000775547">
    <property type="component" value="Unassembled WGS sequence"/>
</dbReference>
<organism evidence="8 9">
    <name type="scientific">Asterophora parasitica</name>
    <dbReference type="NCBI Taxonomy" id="117018"/>
    <lineage>
        <taxon>Eukaryota</taxon>
        <taxon>Fungi</taxon>
        <taxon>Dikarya</taxon>
        <taxon>Basidiomycota</taxon>
        <taxon>Agaricomycotina</taxon>
        <taxon>Agaricomycetes</taxon>
        <taxon>Agaricomycetidae</taxon>
        <taxon>Agaricales</taxon>
        <taxon>Tricholomatineae</taxon>
        <taxon>Lyophyllaceae</taxon>
        <taxon>Asterophora</taxon>
    </lineage>
</organism>
<feature type="transmembrane region" description="Helical" evidence="6">
    <location>
        <begin position="210"/>
        <end position="233"/>
    </location>
</feature>
<feature type="domain" description="Peptidase M50" evidence="7">
    <location>
        <begin position="185"/>
        <end position="505"/>
    </location>
</feature>
<comment type="subcellular location">
    <subcellularLocation>
        <location evidence="1">Endomembrane system</location>
        <topology evidence="1">Multi-pass membrane protein</topology>
    </subcellularLocation>
</comment>
<dbReference type="Pfam" id="PF02163">
    <property type="entry name" value="Peptidase_M50"/>
    <property type="match status" value="1"/>
</dbReference>
<name>A0A9P7GEZ5_9AGAR</name>
<dbReference type="OrthoDB" id="7694678at2759"/>
<dbReference type="GO" id="GO:0005737">
    <property type="term" value="C:cytoplasm"/>
    <property type="evidence" value="ECO:0007669"/>
    <property type="project" value="TreeGrafter"/>
</dbReference>
<dbReference type="EMBL" id="JABCKV010000029">
    <property type="protein sequence ID" value="KAG5645952.1"/>
    <property type="molecule type" value="Genomic_DNA"/>
</dbReference>
<gene>
    <name evidence="8" type="ORF">DXG03_004744</name>
</gene>
<reference evidence="8" key="2">
    <citation type="submission" date="2021-10" db="EMBL/GenBank/DDBJ databases">
        <title>Phylogenomics reveals ancestral predisposition of the termite-cultivated fungus Termitomyces towards a domesticated lifestyle.</title>
        <authorList>
            <person name="Auxier B."/>
            <person name="Grum-Grzhimaylo A."/>
            <person name="Cardenas M.E."/>
            <person name="Lodge J.D."/>
            <person name="Laessoe T."/>
            <person name="Pedersen O."/>
            <person name="Smith M.E."/>
            <person name="Kuyper T.W."/>
            <person name="Franco-Molano E.A."/>
            <person name="Baroni T.J."/>
            <person name="Aanen D.K."/>
        </authorList>
    </citation>
    <scope>NUCLEOTIDE SEQUENCE</scope>
    <source>
        <strain evidence="8">AP01</strain>
        <tissue evidence="8">Mycelium</tissue>
    </source>
</reference>
<dbReference type="InterPro" id="IPR008915">
    <property type="entry name" value="Peptidase_M50"/>
</dbReference>
<comment type="caution">
    <text evidence="8">The sequence shown here is derived from an EMBL/GenBank/DDBJ whole genome shotgun (WGS) entry which is preliminary data.</text>
</comment>
<keyword evidence="4 6" id="KW-0472">Membrane</keyword>
<proteinExistence type="predicted"/>
<evidence type="ECO:0000256" key="3">
    <source>
        <dbReference type="ARBA" id="ARBA00022989"/>
    </source>
</evidence>
<evidence type="ECO:0000256" key="2">
    <source>
        <dbReference type="ARBA" id="ARBA00022692"/>
    </source>
</evidence>
<evidence type="ECO:0000256" key="6">
    <source>
        <dbReference type="SAM" id="Phobius"/>
    </source>
</evidence>
<feature type="transmembrane region" description="Helical" evidence="6">
    <location>
        <begin position="253"/>
        <end position="272"/>
    </location>
</feature>
<feature type="transmembrane region" description="Helical" evidence="6">
    <location>
        <begin position="6"/>
        <end position="23"/>
    </location>
</feature>
<evidence type="ECO:0000313" key="9">
    <source>
        <dbReference type="Proteomes" id="UP000775547"/>
    </source>
</evidence>
<sequence>MAIAILLFLTSIWGSIYLLHYLLKSSKAQSLLPSSSSSFRPSRRTIWNESATQITLSGLHLRIETTAWNLRHDLFATSLKRATRARWRTTLSQAYSFGSLLGLIGMLCALGFLCTTGCVSAVSIARKLWPVAGTYTGTSSEGFGGLVKRSLDSVEDSGVLPSDGSWIKPIIPGVTVPLSHLPAILSAVFLSQVIHEFGHAIAAAIDAIPILSAGLSLTFIIPSAFVSFSAYALDALAPRARARIIAAGPFHNIVLWVLLVSLSYTPFARIFWSLGYRDVSATGQIVVGVDAHSPLHAYLPVGAVITALDDTLLGRMANASHDAWTSYLVGAQANRTSPQGWCIAGPVDVDLACCTTPSPGRSCFVSTSTPSSFRCLDPAPLLTSTHTNTTARCTTTADCHPGDGHNAVCMRPDAKAQLLRLRVGSTGDIILWSGPRKEVYEEVRVSTLVPRLRVIPHALPHAATLFWEYLVTASLSLYFFNLLPLPFLDGSQFLTTLLQMIFDEHSDANTSPGEYELDLESEVSAPSRRARRRARWKGVLGRVIPRVTTGVFFGCAVLGLIDAYL</sequence>
<dbReference type="InterPro" id="IPR001193">
    <property type="entry name" value="MBTPS2"/>
</dbReference>
<reference evidence="8" key="1">
    <citation type="submission" date="2020-07" db="EMBL/GenBank/DDBJ databases">
        <authorList>
            <person name="Nieuwenhuis M."/>
            <person name="Van De Peppel L.J.J."/>
        </authorList>
    </citation>
    <scope>NUCLEOTIDE SEQUENCE</scope>
    <source>
        <strain evidence="8">AP01</strain>
        <tissue evidence="8">Mycelium</tissue>
    </source>
</reference>
<dbReference type="GO" id="GO:0031293">
    <property type="term" value="P:membrane protein intracellular domain proteolysis"/>
    <property type="evidence" value="ECO:0007669"/>
    <property type="project" value="TreeGrafter"/>
</dbReference>